<sequence>MHEAGVDITSIVKSKYIQKRNSSRKEIIAATMTTKSKSRSALPFGLRTTFQSRRSKSENPNVTKAVTEDTGSLRHIFEEALNAPSFQSAIAASLAQLIKPSIKDALDTIQPVVEAVCAHEVLLRKANSSVENLIAKLDKDSSRKESKVIDGLANEGHDKIQVVCNEVDCKITSNAIKSAPIERGFSQHVDDATSLIEISKNIKKQDSKIDQLSLYFNPFKDFITDYKSDAERRNAAREKFQHQIDQVSHLSTKIYTNTGENMDGIKSEMEDLKTKLEQITKLDDKLDKVITLTHLIEENVFELKENKTESDLLNLSQTNKIMVIDQLIRTIEAKLNNILPTLDRFQAQHAQVDSTRDTENNLLNEIISKFNSQQGFFDKFEGLLATQASNIAEGNENNIAQSKILHALMEHYETYKIDLGISKEKNALQLELVNEIKSLKITQKDVLTKVKNLTSICIDESKIQNNRHSPLQEQITELSTTIPNILAQLDEIKSKFENQANQNISLTKDSEETKNSFKLISENIETQTHLFSEIRDNISAEILTTLHDLEQKNLVQNSLLADIKETDVSAEILTLLHDIVQKNEMQQNLLTEIKKEDIRPKILATLNDLEENSNKNNNILTEINERNKSTEILTTIHDLEQKNEKQRNQLTDILTAFHDLDQKTEAHHNLLTEIKETNSNTRILQNLNELDKKSDIHKNILTEIKKTDISADILTKLRDLSQKNEEQLSLLFKTIEEKFQHVDLGTEILTNLQDLNDKVVADQVILQEIKGADKNTDILTTLQDLSKQNEVQQLSLEEIKQADICAEILTTIHDLGAKCDAQQTLLTEMKEVDVSVEILTTCMTLARNVMLSKHY</sequence>
<reference evidence="2 3" key="1">
    <citation type="journal article" date="2014" name="BMC Genomics">
        <title>Adaptive genomic structural variation in the grape powdery mildew pathogen, Erysiphe necator.</title>
        <authorList>
            <person name="Jones L."/>
            <person name="Riaz S."/>
            <person name="Morales-Cruz A."/>
            <person name="Amrine K.C."/>
            <person name="McGuire B."/>
            <person name="Gubler W.D."/>
            <person name="Walker M.A."/>
            <person name="Cantu D."/>
        </authorList>
    </citation>
    <scope>NUCLEOTIDE SEQUENCE [LARGE SCALE GENOMIC DNA]</scope>
    <source>
        <strain evidence="3">c</strain>
    </source>
</reference>
<accession>A0A0B1PCZ6</accession>
<evidence type="ECO:0000256" key="1">
    <source>
        <dbReference type="SAM" id="Coils"/>
    </source>
</evidence>
<gene>
    <name evidence="2" type="ORF">EV44_g3158</name>
</gene>
<protein>
    <submittedName>
        <fullName evidence="2">Uncharacterized protein</fullName>
    </submittedName>
</protein>
<dbReference type="OMA" id="ETICNEN"/>
<comment type="caution">
    <text evidence="2">The sequence shown here is derived from an EMBL/GenBank/DDBJ whole genome shotgun (WGS) entry which is preliminary data.</text>
</comment>
<dbReference type="Proteomes" id="UP000030854">
    <property type="component" value="Unassembled WGS sequence"/>
</dbReference>
<organism evidence="2 3">
    <name type="scientific">Uncinula necator</name>
    <name type="common">Grape powdery mildew</name>
    <dbReference type="NCBI Taxonomy" id="52586"/>
    <lineage>
        <taxon>Eukaryota</taxon>
        <taxon>Fungi</taxon>
        <taxon>Dikarya</taxon>
        <taxon>Ascomycota</taxon>
        <taxon>Pezizomycotina</taxon>
        <taxon>Leotiomycetes</taxon>
        <taxon>Erysiphales</taxon>
        <taxon>Erysiphaceae</taxon>
        <taxon>Erysiphe</taxon>
    </lineage>
</organism>
<name>A0A0B1PCZ6_UNCNE</name>
<keyword evidence="3" id="KW-1185">Reference proteome</keyword>
<dbReference type="AlphaFoldDB" id="A0A0B1PCZ6"/>
<proteinExistence type="predicted"/>
<dbReference type="EMBL" id="JNVN01000478">
    <property type="protein sequence ID" value="KHJ35215.1"/>
    <property type="molecule type" value="Genomic_DNA"/>
</dbReference>
<evidence type="ECO:0000313" key="3">
    <source>
        <dbReference type="Proteomes" id="UP000030854"/>
    </source>
</evidence>
<evidence type="ECO:0000313" key="2">
    <source>
        <dbReference type="EMBL" id="KHJ35215.1"/>
    </source>
</evidence>
<dbReference type="HOGENOM" id="CLU_334059_0_0_1"/>
<keyword evidence="1" id="KW-0175">Coiled coil</keyword>
<feature type="coiled-coil region" evidence="1">
    <location>
        <begin position="606"/>
        <end position="656"/>
    </location>
</feature>
<dbReference type="STRING" id="52586.A0A0B1PCZ6"/>